<reference evidence="2" key="2">
    <citation type="submission" date="2025-08" db="UniProtKB">
        <authorList>
            <consortium name="Ensembl"/>
        </authorList>
    </citation>
    <scope>IDENTIFICATION</scope>
</reference>
<organism evidence="2 3">
    <name type="scientific">Ciona savignyi</name>
    <name type="common">Pacific transparent sea squirt</name>
    <dbReference type="NCBI Taxonomy" id="51511"/>
    <lineage>
        <taxon>Eukaryota</taxon>
        <taxon>Metazoa</taxon>
        <taxon>Chordata</taxon>
        <taxon>Tunicata</taxon>
        <taxon>Ascidiacea</taxon>
        <taxon>Phlebobranchia</taxon>
        <taxon>Cionidae</taxon>
        <taxon>Ciona</taxon>
    </lineage>
</organism>
<evidence type="ECO:0000313" key="2">
    <source>
        <dbReference type="Ensembl" id="ENSCSAVP00000017960.1"/>
    </source>
</evidence>
<sequence length="527" mass="61091">TTVKSRPMRKLSQGKSVRFGGKISDALENLKQGDSGNYDLVLQQLQDPNVKSSQIMDWFTEVTSLSHLLDKDQNKIVNALLKVRWMEREAEVVSSFRIFVVSLVSTNSIHIRKVFKSLAGNFIPELYNGFPSNPKETPINFSFARPKNIIVIQRTTGSSDIMMDVFSQSFPFICKPDDSLIWYIRNLLFVTSYRPDLRPAILKLIVKNLIDLDAVTYRHEIELTESQEDHAEEEITLFKMDEEMHENESDTGMKHPLANKLDWAMKTLFEYFNQVCYSEGELQLQETRKLFREIISIFDITIMPVHQLIHVQFLVFYMCSMKQSFVESFIEHCWKKVVNLNMPTNVRQTYVCYMASLLARASYIPLSTVTACIDLLVGWAHSYLREVTGFLAPNVYHCDITRHGTFYTICQAIFYVIIFKHEDILKSKMGKLIYYFMDLNLQHLIVSPLNPLKACLSSVVSLFTSAMRQHQLVYCDTIVERNNRQMLPVVGMATLSVKNPLESFFPFDPYLLKRSSSFVHPIYKTWE</sequence>
<dbReference type="Pfam" id="PF05327">
    <property type="entry name" value="RRN3"/>
    <property type="match status" value="1"/>
</dbReference>
<dbReference type="STRING" id="51511.ENSCSAVP00000017960"/>
<dbReference type="AlphaFoldDB" id="H2ZK44"/>
<accession>H2ZK44</accession>
<reference evidence="2" key="3">
    <citation type="submission" date="2025-09" db="UniProtKB">
        <authorList>
            <consortium name="Ensembl"/>
        </authorList>
    </citation>
    <scope>IDENTIFICATION</scope>
</reference>
<dbReference type="OMA" id="VCSPAIV"/>
<name>H2ZK44_CIOSA</name>
<dbReference type="FunCoup" id="H2ZK44">
    <property type="interactions" value="433"/>
</dbReference>
<dbReference type="Ensembl" id="ENSCSAVT00000018154.1">
    <property type="protein sequence ID" value="ENSCSAVP00000017960.1"/>
    <property type="gene ID" value="ENSCSAVG00000010571.1"/>
</dbReference>
<dbReference type="PANTHER" id="PTHR12790">
    <property type="entry name" value="TRANSCRIPTION INITIATION FACTOR IA RRN3"/>
    <property type="match status" value="1"/>
</dbReference>
<dbReference type="PANTHER" id="PTHR12790:SF0">
    <property type="entry name" value="RNA POLYMERASE I-SPECIFIC TRANSCRIPTION INITIATION FACTOR RRN3-RELATED"/>
    <property type="match status" value="1"/>
</dbReference>
<dbReference type="InterPro" id="IPR007991">
    <property type="entry name" value="RNA_pol_I_trans_ini_fac_RRN3"/>
</dbReference>
<comment type="similarity">
    <text evidence="1">Belongs to the RRN3 family.</text>
</comment>
<dbReference type="HOGENOM" id="CLU_010579_3_1_1"/>
<dbReference type="GO" id="GO:0005634">
    <property type="term" value="C:nucleus"/>
    <property type="evidence" value="ECO:0007669"/>
    <property type="project" value="TreeGrafter"/>
</dbReference>
<evidence type="ECO:0008006" key="4">
    <source>
        <dbReference type="Google" id="ProtNLM"/>
    </source>
</evidence>
<dbReference type="InParanoid" id="H2ZK44"/>
<dbReference type="GO" id="GO:0001181">
    <property type="term" value="F:RNA polymerase I general transcription initiation factor activity"/>
    <property type="evidence" value="ECO:0007669"/>
    <property type="project" value="InterPro"/>
</dbReference>
<evidence type="ECO:0000313" key="3">
    <source>
        <dbReference type="Proteomes" id="UP000007875"/>
    </source>
</evidence>
<dbReference type="Proteomes" id="UP000007875">
    <property type="component" value="Unassembled WGS sequence"/>
</dbReference>
<dbReference type="GO" id="GO:0006361">
    <property type="term" value="P:transcription initiation at RNA polymerase I promoter"/>
    <property type="evidence" value="ECO:0007669"/>
    <property type="project" value="InterPro"/>
</dbReference>
<keyword evidence="3" id="KW-1185">Reference proteome</keyword>
<evidence type="ECO:0000256" key="1">
    <source>
        <dbReference type="ARBA" id="ARBA00010098"/>
    </source>
</evidence>
<proteinExistence type="inferred from homology"/>
<dbReference type="eggNOG" id="KOG2434">
    <property type="taxonomic scope" value="Eukaryota"/>
</dbReference>
<reference evidence="3" key="1">
    <citation type="submission" date="2003-08" db="EMBL/GenBank/DDBJ databases">
        <authorList>
            <person name="Birren B."/>
            <person name="Nusbaum C."/>
            <person name="Abebe A."/>
            <person name="Abouelleil A."/>
            <person name="Adekoya E."/>
            <person name="Ait-zahra M."/>
            <person name="Allen N."/>
            <person name="Allen T."/>
            <person name="An P."/>
            <person name="Anderson M."/>
            <person name="Anderson S."/>
            <person name="Arachchi H."/>
            <person name="Armbruster J."/>
            <person name="Bachantsang P."/>
            <person name="Baldwin J."/>
            <person name="Barry A."/>
            <person name="Bayul T."/>
            <person name="Blitshsteyn B."/>
            <person name="Bloom T."/>
            <person name="Blye J."/>
            <person name="Boguslavskiy L."/>
            <person name="Borowsky M."/>
            <person name="Boukhgalter B."/>
            <person name="Brunache A."/>
            <person name="Butler J."/>
            <person name="Calixte N."/>
            <person name="Calvo S."/>
            <person name="Camarata J."/>
            <person name="Campo K."/>
            <person name="Chang J."/>
            <person name="Cheshatsang Y."/>
            <person name="Citroen M."/>
            <person name="Collymore A."/>
            <person name="Considine T."/>
            <person name="Cook A."/>
            <person name="Cooke P."/>
            <person name="Corum B."/>
            <person name="Cuomo C."/>
            <person name="David R."/>
            <person name="Dawoe T."/>
            <person name="Degray S."/>
            <person name="Dodge S."/>
            <person name="Dooley K."/>
            <person name="Dorje P."/>
            <person name="Dorjee K."/>
            <person name="Dorris L."/>
            <person name="Duffey N."/>
            <person name="Dupes A."/>
            <person name="Elkins T."/>
            <person name="Engels R."/>
            <person name="Erickson J."/>
            <person name="Farina A."/>
            <person name="Faro S."/>
            <person name="Ferreira P."/>
            <person name="Fischer H."/>
            <person name="Fitzgerald M."/>
            <person name="Foley K."/>
            <person name="Gage D."/>
            <person name="Galagan J."/>
            <person name="Gearin G."/>
            <person name="Gnerre S."/>
            <person name="Gnirke A."/>
            <person name="Goyette A."/>
            <person name="Graham J."/>
            <person name="Grandbois E."/>
            <person name="Gyaltsen K."/>
            <person name="Hafez N."/>
            <person name="Hagopian D."/>
            <person name="Hagos B."/>
            <person name="Hall J."/>
            <person name="Hatcher B."/>
            <person name="Heller A."/>
            <person name="Higgins H."/>
            <person name="Honan T."/>
            <person name="Horn A."/>
            <person name="Houde N."/>
            <person name="Hughes L."/>
            <person name="Hulme W."/>
            <person name="Husby E."/>
            <person name="Iliev I."/>
            <person name="Jaffe D."/>
            <person name="Jones C."/>
            <person name="Kamal M."/>
            <person name="Kamat A."/>
            <person name="Kamvysselis M."/>
            <person name="Karlsson E."/>
            <person name="Kells C."/>
            <person name="Kieu A."/>
            <person name="Kisner P."/>
            <person name="Kodira C."/>
            <person name="Kulbokas E."/>
            <person name="Labutti K."/>
            <person name="Lama D."/>
            <person name="Landers T."/>
            <person name="Leger J."/>
            <person name="Levine S."/>
            <person name="Lewis D."/>
            <person name="Lewis T."/>
            <person name="Lindblad-toh K."/>
            <person name="Liu X."/>
            <person name="Lokyitsang T."/>
            <person name="Lokyitsang Y."/>
            <person name="Lucien O."/>
            <person name="Lui A."/>
            <person name="Ma L.J."/>
            <person name="Mabbitt R."/>
            <person name="Macdonald J."/>
            <person name="Maclean C."/>
            <person name="Major J."/>
            <person name="Manning J."/>
            <person name="Marabella R."/>
            <person name="Maru K."/>
            <person name="Matthews C."/>
            <person name="Mauceli E."/>
            <person name="Mccarthy M."/>
            <person name="Mcdonough S."/>
            <person name="Mcghee T."/>
            <person name="Meldrim J."/>
            <person name="Meneus L."/>
            <person name="Mesirov J."/>
            <person name="Mihalev A."/>
            <person name="Mihova T."/>
            <person name="Mikkelsen T."/>
            <person name="Mlenga V."/>
            <person name="Moru K."/>
            <person name="Mozes J."/>
            <person name="Mulrain L."/>
            <person name="Munson G."/>
            <person name="Naylor J."/>
            <person name="Newes C."/>
            <person name="Nguyen C."/>
            <person name="Nguyen N."/>
            <person name="Nguyen T."/>
            <person name="Nicol R."/>
            <person name="Nielsen C."/>
            <person name="Nizzari M."/>
            <person name="Norbu C."/>
            <person name="Norbu N."/>
            <person name="O'donnell P."/>
            <person name="Okoawo O."/>
            <person name="O'leary S."/>
            <person name="Omotosho B."/>
            <person name="O'neill K."/>
            <person name="Osman S."/>
            <person name="Parker S."/>
            <person name="Perrin D."/>
            <person name="Phunkhang P."/>
            <person name="Piqani B."/>
            <person name="Purcell S."/>
            <person name="Rachupka T."/>
            <person name="Ramasamy U."/>
            <person name="Rameau R."/>
            <person name="Ray V."/>
            <person name="Raymond C."/>
            <person name="Retta R."/>
            <person name="Richardson S."/>
            <person name="Rise C."/>
            <person name="Rodriguez J."/>
            <person name="Rogers J."/>
            <person name="Rogov P."/>
            <person name="Rutman M."/>
            <person name="Schupbach R."/>
            <person name="Seaman C."/>
            <person name="Settipalli S."/>
            <person name="Sharpe T."/>
            <person name="Sheridan J."/>
            <person name="Sherpa N."/>
            <person name="Shi J."/>
            <person name="Smirnov S."/>
            <person name="Smith C."/>
            <person name="Sougnez C."/>
            <person name="Spencer B."/>
            <person name="Stalker J."/>
            <person name="Stange-thomann N."/>
            <person name="Stavropoulos S."/>
            <person name="Stetson K."/>
            <person name="Stone C."/>
            <person name="Stone S."/>
            <person name="Stubbs M."/>
            <person name="Talamas J."/>
            <person name="Tchuinga P."/>
            <person name="Tenzing P."/>
            <person name="Tesfaye S."/>
            <person name="Theodore J."/>
            <person name="Thoulutsang Y."/>
            <person name="Topham K."/>
            <person name="Towey S."/>
            <person name="Tsamla T."/>
            <person name="Tsomo N."/>
            <person name="Vallee D."/>
            <person name="Vassiliev H."/>
            <person name="Venkataraman V."/>
            <person name="Vinson J."/>
            <person name="Vo A."/>
            <person name="Wade C."/>
            <person name="Wang S."/>
            <person name="Wangchuk T."/>
            <person name="Wangdi T."/>
            <person name="Whittaker C."/>
            <person name="Wilkinson J."/>
            <person name="Wu Y."/>
            <person name="Wyman D."/>
            <person name="Yadav S."/>
            <person name="Yang S."/>
            <person name="Yang X."/>
            <person name="Yeager S."/>
            <person name="Yee E."/>
            <person name="Young G."/>
            <person name="Zainoun J."/>
            <person name="Zembeck L."/>
            <person name="Zimmer A."/>
            <person name="Zody M."/>
            <person name="Lander E."/>
        </authorList>
    </citation>
    <scope>NUCLEOTIDE SEQUENCE [LARGE SCALE GENOMIC DNA]</scope>
</reference>
<dbReference type="GO" id="GO:0001042">
    <property type="term" value="F:RNA polymerase I core binding"/>
    <property type="evidence" value="ECO:0007669"/>
    <property type="project" value="TreeGrafter"/>
</dbReference>
<protein>
    <recommendedName>
        <fullName evidence="4">RNA polymerase I-specific transcription initiation factor RRN3</fullName>
    </recommendedName>
</protein>
<dbReference type="GeneTree" id="ENSGT00390000001488"/>